<dbReference type="InterPro" id="IPR009003">
    <property type="entry name" value="Peptidase_S1_PA"/>
</dbReference>
<keyword evidence="4" id="KW-0720">Serine protease</keyword>
<keyword evidence="5" id="KW-1015">Disulfide bond</keyword>
<evidence type="ECO:0000256" key="4">
    <source>
        <dbReference type="ARBA" id="ARBA00022825"/>
    </source>
</evidence>
<dbReference type="AlphaFoldDB" id="A0A8S1ADU6"/>
<dbReference type="GO" id="GO:0004252">
    <property type="term" value="F:serine-type endopeptidase activity"/>
    <property type="evidence" value="ECO:0007669"/>
    <property type="project" value="InterPro"/>
</dbReference>
<evidence type="ECO:0000256" key="1">
    <source>
        <dbReference type="ARBA" id="ARBA00007664"/>
    </source>
</evidence>
<evidence type="ECO:0000256" key="3">
    <source>
        <dbReference type="ARBA" id="ARBA00022801"/>
    </source>
</evidence>
<dbReference type="EMBL" id="CADEBD010000322">
    <property type="protein sequence ID" value="CAB3244837.1"/>
    <property type="molecule type" value="Genomic_DNA"/>
</dbReference>
<evidence type="ECO:0000256" key="5">
    <source>
        <dbReference type="ARBA" id="ARBA00023157"/>
    </source>
</evidence>
<dbReference type="SMART" id="SM00020">
    <property type="entry name" value="Tryp_SPc"/>
    <property type="match status" value="1"/>
</dbReference>
<dbReference type="GO" id="GO:0006508">
    <property type="term" value="P:proteolysis"/>
    <property type="evidence" value="ECO:0007669"/>
    <property type="project" value="UniProtKB-KW"/>
</dbReference>
<dbReference type="OrthoDB" id="5950222at2759"/>
<feature type="transmembrane region" description="Helical" evidence="6">
    <location>
        <begin position="533"/>
        <end position="557"/>
    </location>
</feature>
<dbReference type="Pfam" id="PF00089">
    <property type="entry name" value="Trypsin"/>
    <property type="match status" value="1"/>
</dbReference>
<dbReference type="PANTHER" id="PTHR24276:SF98">
    <property type="entry name" value="FI18310P1-RELATED"/>
    <property type="match status" value="1"/>
</dbReference>
<organism evidence="9 10">
    <name type="scientific">Arctia plantaginis</name>
    <name type="common">Wood tiger moth</name>
    <name type="synonym">Phalaena plantaginis</name>
    <dbReference type="NCBI Taxonomy" id="874455"/>
    <lineage>
        <taxon>Eukaryota</taxon>
        <taxon>Metazoa</taxon>
        <taxon>Ecdysozoa</taxon>
        <taxon>Arthropoda</taxon>
        <taxon>Hexapoda</taxon>
        <taxon>Insecta</taxon>
        <taxon>Pterygota</taxon>
        <taxon>Neoptera</taxon>
        <taxon>Endopterygota</taxon>
        <taxon>Lepidoptera</taxon>
        <taxon>Glossata</taxon>
        <taxon>Ditrysia</taxon>
        <taxon>Noctuoidea</taxon>
        <taxon>Erebidae</taxon>
        <taxon>Arctiinae</taxon>
        <taxon>Arctia</taxon>
    </lineage>
</organism>
<dbReference type="Gene3D" id="2.40.10.10">
    <property type="entry name" value="Trypsin-like serine proteases"/>
    <property type="match status" value="1"/>
</dbReference>
<dbReference type="PANTHER" id="PTHR24276">
    <property type="entry name" value="POLYSERASE-RELATED"/>
    <property type="match status" value="1"/>
</dbReference>
<sequence>MFSNKSNFIFVTLFSIFINVQSLLQLRPNEDSDIASAETAIRETLNTLFTALKIRHVQNKPRLKEFSTIHNFFVSITLKDCDNLQEIELLSRVNDVDNDTYFTTQINEVLDEDSEILANNTYAEAYVETFIKTLRYLKDNYNLHNNLSNLEINPEILQHLSSDELLENATKNSSNIKSLDNNILQYRRILDQEGRRVYKGKSVKIERFPFMASIHFFNMYRCGGCIISRNLIITSSSCLQLLVNKGDFLRSTPDFLSVRIGSTYTGSGGEKFGVYGIHFHPYYNPRTLENNIGLVRLSRQITYSRKIKRIEFDRVPTEINDRIIVIGWGAKDGSNVKSTKLSYSKLDYYPLRYCKKVYSKKYVKNYYFCAGFVHKKGGACNYDIGGPGIVDSKIAGIINFGPATCGKRNSPTVFTKVGYYTDWIRGIMGQLPKLMSQTIITNDTSMISSIQASVEYYEDFARTDVPVAATKALQQPAKDNHLMVLMHLKRNQAKQIIEAITSDYLLLNHRNQKYKDLGKAAIRNSQIYSENGWILLVSSCVMTYPIMAIVLTTYNFLFKADPVKYMGNGFDVMYLIFLGGAVAHIYVPCRYAAKLKEMVNLINIQSVIAEAVK</sequence>
<comment type="similarity">
    <text evidence="1">Belongs to the peptidase S1 family.</text>
</comment>
<dbReference type="InterPro" id="IPR001314">
    <property type="entry name" value="Peptidase_S1A"/>
</dbReference>
<gene>
    <name evidence="9" type="ORF">APLA_LOCUS10839</name>
</gene>
<name>A0A8S1ADU6_ARCPL</name>
<dbReference type="InterPro" id="IPR001254">
    <property type="entry name" value="Trypsin_dom"/>
</dbReference>
<evidence type="ECO:0000259" key="8">
    <source>
        <dbReference type="PROSITE" id="PS50240"/>
    </source>
</evidence>
<dbReference type="PROSITE" id="PS50240">
    <property type="entry name" value="TRYPSIN_DOM"/>
    <property type="match status" value="1"/>
</dbReference>
<dbReference type="PRINTS" id="PR00722">
    <property type="entry name" value="CHYMOTRYPSIN"/>
</dbReference>
<proteinExistence type="inferred from homology"/>
<dbReference type="InterPro" id="IPR043504">
    <property type="entry name" value="Peptidase_S1_PA_chymotrypsin"/>
</dbReference>
<evidence type="ECO:0000256" key="6">
    <source>
        <dbReference type="SAM" id="Phobius"/>
    </source>
</evidence>
<dbReference type="SUPFAM" id="SSF50494">
    <property type="entry name" value="Trypsin-like serine proteases"/>
    <property type="match status" value="1"/>
</dbReference>
<evidence type="ECO:0000256" key="7">
    <source>
        <dbReference type="SAM" id="SignalP"/>
    </source>
</evidence>
<feature type="signal peptide" evidence="7">
    <location>
        <begin position="1"/>
        <end position="22"/>
    </location>
</feature>
<protein>
    <recommendedName>
        <fullName evidence="8">Peptidase S1 domain-containing protein</fullName>
    </recommendedName>
</protein>
<keyword evidence="2" id="KW-0645">Protease</keyword>
<keyword evidence="3" id="KW-0378">Hydrolase</keyword>
<dbReference type="InterPro" id="IPR050430">
    <property type="entry name" value="Peptidase_S1"/>
</dbReference>
<feature type="domain" description="Peptidase S1" evidence="8">
    <location>
        <begin position="197"/>
        <end position="429"/>
    </location>
</feature>
<evidence type="ECO:0000256" key="2">
    <source>
        <dbReference type="ARBA" id="ARBA00022670"/>
    </source>
</evidence>
<accession>A0A8S1ADU6</accession>
<evidence type="ECO:0000313" key="9">
    <source>
        <dbReference type="EMBL" id="CAB3244837.1"/>
    </source>
</evidence>
<evidence type="ECO:0000313" key="10">
    <source>
        <dbReference type="Proteomes" id="UP000494256"/>
    </source>
</evidence>
<keyword evidence="6" id="KW-0472">Membrane</keyword>
<comment type="caution">
    <text evidence="9">The sequence shown here is derived from an EMBL/GenBank/DDBJ whole genome shotgun (WGS) entry which is preliminary data.</text>
</comment>
<keyword evidence="7" id="KW-0732">Signal</keyword>
<keyword evidence="6" id="KW-0812">Transmembrane</keyword>
<dbReference type="CDD" id="cd00190">
    <property type="entry name" value="Tryp_SPc"/>
    <property type="match status" value="1"/>
</dbReference>
<dbReference type="Proteomes" id="UP000494256">
    <property type="component" value="Unassembled WGS sequence"/>
</dbReference>
<reference evidence="9 10" key="1">
    <citation type="submission" date="2020-04" db="EMBL/GenBank/DDBJ databases">
        <authorList>
            <person name="Wallbank WR R."/>
            <person name="Pardo Diaz C."/>
            <person name="Kozak K."/>
            <person name="Martin S."/>
            <person name="Jiggins C."/>
            <person name="Moest M."/>
            <person name="Warren A I."/>
            <person name="Byers J.R.P. K."/>
            <person name="Montejo-Kovacevich G."/>
            <person name="Yen C E."/>
        </authorList>
    </citation>
    <scope>NUCLEOTIDE SEQUENCE [LARGE SCALE GENOMIC DNA]</scope>
</reference>
<keyword evidence="6" id="KW-1133">Transmembrane helix</keyword>
<feature type="chain" id="PRO_5035944070" description="Peptidase S1 domain-containing protein" evidence="7">
    <location>
        <begin position="23"/>
        <end position="613"/>
    </location>
</feature>
<feature type="transmembrane region" description="Helical" evidence="6">
    <location>
        <begin position="569"/>
        <end position="587"/>
    </location>
</feature>